<evidence type="ECO:0000313" key="5">
    <source>
        <dbReference type="Proteomes" id="UP000295718"/>
    </source>
</evidence>
<comment type="caution">
    <text evidence="4">The sequence shown here is derived from an EMBL/GenBank/DDBJ whole genome shotgun (WGS) entry which is preliminary data.</text>
</comment>
<dbReference type="Pfam" id="PF26011">
    <property type="entry name" value="Beta-barrel_RND_rel"/>
    <property type="match status" value="1"/>
</dbReference>
<dbReference type="InterPro" id="IPR058729">
    <property type="entry name" value="Beta-barrel_RND-rel"/>
</dbReference>
<organism evidence="4 5">
    <name type="scientific">Kineothrix alysoides</name>
    <dbReference type="NCBI Taxonomy" id="1469948"/>
    <lineage>
        <taxon>Bacteria</taxon>
        <taxon>Bacillati</taxon>
        <taxon>Bacillota</taxon>
        <taxon>Clostridia</taxon>
        <taxon>Lachnospirales</taxon>
        <taxon>Lachnospiraceae</taxon>
        <taxon>Kineothrix</taxon>
    </lineage>
</organism>
<dbReference type="RefSeq" id="WP_031389995.1">
    <property type="nucleotide sequence ID" value="NZ_JPNB01000001.1"/>
</dbReference>
<keyword evidence="1" id="KW-0472">Membrane</keyword>
<name>A0A4R1QZW9_9FIRM</name>
<evidence type="ECO:0000259" key="3">
    <source>
        <dbReference type="Pfam" id="PF26018"/>
    </source>
</evidence>
<dbReference type="AlphaFoldDB" id="A0A4R1QZW9"/>
<keyword evidence="5" id="KW-1185">Reference proteome</keyword>
<proteinExistence type="predicted"/>
<evidence type="ECO:0000313" key="4">
    <source>
        <dbReference type="EMBL" id="TCL58565.1"/>
    </source>
</evidence>
<dbReference type="Pfam" id="PF26018">
    <property type="entry name" value="BSH_RND_rel"/>
    <property type="match status" value="1"/>
</dbReference>
<feature type="domain" description="RND related beta-barrel" evidence="2">
    <location>
        <begin position="243"/>
        <end position="314"/>
    </location>
</feature>
<keyword evidence="1" id="KW-0812">Transmembrane</keyword>
<dbReference type="EMBL" id="SLUO01000006">
    <property type="protein sequence ID" value="TCL58565.1"/>
    <property type="molecule type" value="Genomic_DNA"/>
</dbReference>
<reference evidence="4 5" key="1">
    <citation type="submission" date="2019-03" db="EMBL/GenBank/DDBJ databases">
        <title>Genomic Encyclopedia of Type Strains, Phase IV (KMG-IV): sequencing the most valuable type-strain genomes for metagenomic binning, comparative biology and taxonomic classification.</title>
        <authorList>
            <person name="Goeker M."/>
        </authorList>
    </citation>
    <scope>NUCLEOTIDE SEQUENCE [LARGE SCALE GENOMIC DNA]</scope>
    <source>
        <strain evidence="4 5">DSM 100556</strain>
    </source>
</reference>
<feature type="domain" description="RND related barrel-sandwich hybrid" evidence="3">
    <location>
        <begin position="69"/>
        <end position="237"/>
    </location>
</feature>
<feature type="transmembrane region" description="Helical" evidence="1">
    <location>
        <begin position="20"/>
        <end position="40"/>
    </location>
</feature>
<evidence type="ECO:0000256" key="1">
    <source>
        <dbReference type="SAM" id="Phobius"/>
    </source>
</evidence>
<keyword evidence="1" id="KW-1133">Transmembrane helix</keyword>
<sequence length="465" mass="52447">MNNQNSNKVTKYRKPLNLNIGMIIFAVIFIYIIICTFMYFTSKHVVAYEVKAGALSTNNIYRAMALRDEMVVMADDAGYVNYFAREGARVAAGDLVYAVDESGKLSDYINTNSSGENSLSKADLSELKTEIVGFSSTFDPKRFSGAYDFKYSMQGTVLKLSNYNIMESIDAIQGSGLDGLVKQCISPASGIVVYSTDGYEALTLEQMNEELYSQENYEKNQLIGNELIAAGDPVYKLSMNENWSLVIQVDKDREEELLEAEYVKVRFLKNQETSWGKADSYTNEDGDIFVKLTFTNSMITFCTDRFVDIELILEDESGLKIPNSAIVEKEFFIVPKRFVTKGGNGNFYGVLREAYTEEGTATTEFVETTIYNEEDEEYYVDDSSLRIGDYLVIPEGTEKYAVSKRGSLIGVYNINKGYADFKQVNILYSNDEYSVVQSNTAYGLNVYDYIVLDAETVNEDELIYE</sequence>
<protein>
    <recommendedName>
        <fullName evidence="6">Membrane fusion protein</fullName>
    </recommendedName>
</protein>
<dbReference type="InterPro" id="IPR058709">
    <property type="entry name" value="BSH_RND-rel"/>
</dbReference>
<evidence type="ECO:0000259" key="2">
    <source>
        <dbReference type="Pfam" id="PF26011"/>
    </source>
</evidence>
<dbReference type="STRING" id="1469948.GCA_000732725_01272"/>
<gene>
    <name evidence="4" type="ORF">EDD76_106218</name>
</gene>
<accession>A0A4R1QZW9</accession>
<dbReference type="OrthoDB" id="1834786at2"/>
<dbReference type="Proteomes" id="UP000295718">
    <property type="component" value="Unassembled WGS sequence"/>
</dbReference>
<evidence type="ECO:0008006" key="6">
    <source>
        <dbReference type="Google" id="ProtNLM"/>
    </source>
</evidence>